<name>A0A3Q0FNF5_ALLSI</name>
<evidence type="ECO:0000256" key="1">
    <source>
        <dbReference type="ARBA" id="ARBA00010718"/>
    </source>
</evidence>
<dbReference type="PROSITE" id="PS51144">
    <property type="entry name" value="ALPHA_CA_2"/>
    <property type="match status" value="1"/>
</dbReference>
<accession>A0A3Q0FNF5</accession>
<dbReference type="RefSeq" id="XP_025048797.1">
    <property type="nucleotide sequence ID" value="XM_025193012.1"/>
</dbReference>
<dbReference type="CTD" id="23632"/>
<dbReference type="Pfam" id="PF00194">
    <property type="entry name" value="Carb_anhydrase"/>
    <property type="match status" value="1"/>
</dbReference>
<dbReference type="InterPro" id="IPR036398">
    <property type="entry name" value="CA_dom_sf"/>
</dbReference>
<protein>
    <recommendedName>
        <fullName evidence="2">carbonic anhydrase</fullName>
        <ecNumber evidence="2">4.2.1.1</ecNumber>
    </recommendedName>
</protein>
<keyword evidence="8" id="KW-0732">Signal</keyword>
<keyword evidence="5" id="KW-0325">Glycoprotein</keyword>
<dbReference type="GO" id="GO:0008270">
    <property type="term" value="F:zinc ion binding"/>
    <property type="evidence" value="ECO:0007669"/>
    <property type="project" value="InterPro"/>
</dbReference>
<keyword evidence="10" id="KW-1185">Reference proteome</keyword>
<dbReference type="GO" id="GO:0004089">
    <property type="term" value="F:carbonate dehydratase activity"/>
    <property type="evidence" value="ECO:0007669"/>
    <property type="project" value="UniProtKB-EC"/>
</dbReference>
<feature type="domain" description="Alpha-carbonic anhydrase" evidence="9">
    <location>
        <begin position="21"/>
        <end position="281"/>
    </location>
</feature>
<keyword evidence="7" id="KW-0812">Transmembrane</keyword>
<reference evidence="11" key="1">
    <citation type="submission" date="2025-08" db="UniProtKB">
        <authorList>
            <consortium name="RefSeq"/>
        </authorList>
    </citation>
    <scope>IDENTIFICATION</scope>
</reference>
<keyword evidence="4" id="KW-0862">Zinc</keyword>
<dbReference type="SMART" id="SM01057">
    <property type="entry name" value="Carb_anhydrase"/>
    <property type="match status" value="1"/>
</dbReference>
<dbReference type="PANTHER" id="PTHR18952:SF84">
    <property type="entry name" value="CARBONIC ANHYDRASE 14"/>
    <property type="match status" value="1"/>
</dbReference>
<evidence type="ECO:0000256" key="5">
    <source>
        <dbReference type="ARBA" id="ARBA00023180"/>
    </source>
</evidence>
<comment type="similarity">
    <text evidence="1">Belongs to the alpha-carbonic anhydrase family.</text>
</comment>
<feature type="chain" id="PRO_5018199139" description="carbonic anhydrase" evidence="8">
    <location>
        <begin position="17"/>
        <end position="333"/>
    </location>
</feature>
<feature type="signal peptide" evidence="8">
    <location>
        <begin position="1"/>
        <end position="16"/>
    </location>
</feature>
<keyword evidence="7" id="KW-0472">Membrane</keyword>
<evidence type="ECO:0000256" key="7">
    <source>
        <dbReference type="SAM" id="Phobius"/>
    </source>
</evidence>
<evidence type="ECO:0000256" key="3">
    <source>
        <dbReference type="ARBA" id="ARBA00022723"/>
    </source>
</evidence>
<dbReference type="InterPro" id="IPR023561">
    <property type="entry name" value="Carbonic_anhydrase_a-class"/>
</dbReference>
<evidence type="ECO:0000256" key="8">
    <source>
        <dbReference type="SAM" id="SignalP"/>
    </source>
</evidence>
<evidence type="ECO:0000256" key="6">
    <source>
        <dbReference type="ARBA" id="ARBA00023239"/>
    </source>
</evidence>
<dbReference type="Proteomes" id="UP000189705">
    <property type="component" value="Unplaced"/>
</dbReference>
<evidence type="ECO:0000313" key="11">
    <source>
        <dbReference type="RefSeq" id="XP_025048797.1"/>
    </source>
</evidence>
<dbReference type="GeneID" id="102379075"/>
<dbReference type="EC" id="4.2.1.1" evidence="2"/>
<keyword evidence="7" id="KW-1133">Transmembrane helix</keyword>
<evidence type="ECO:0000259" key="9">
    <source>
        <dbReference type="PROSITE" id="PS51144"/>
    </source>
</evidence>
<dbReference type="FunFam" id="3.10.200.10:FF:000003">
    <property type="entry name" value="Carbonic anhydrase 12"/>
    <property type="match status" value="1"/>
</dbReference>
<evidence type="ECO:0000256" key="4">
    <source>
        <dbReference type="ARBA" id="ARBA00022833"/>
    </source>
</evidence>
<feature type="transmembrane region" description="Helical" evidence="7">
    <location>
        <begin position="286"/>
        <end position="308"/>
    </location>
</feature>
<dbReference type="PANTHER" id="PTHR18952">
    <property type="entry name" value="CARBONIC ANHYDRASE"/>
    <property type="match status" value="1"/>
</dbReference>
<gene>
    <name evidence="11" type="primary">CA14</name>
</gene>
<evidence type="ECO:0000256" key="2">
    <source>
        <dbReference type="ARBA" id="ARBA00012925"/>
    </source>
</evidence>
<dbReference type="Gene3D" id="3.10.200.10">
    <property type="entry name" value="Alpha carbonic anhydrase"/>
    <property type="match status" value="1"/>
</dbReference>
<dbReference type="GO" id="GO:0005886">
    <property type="term" value="C:plasma membrane"/>
    <property type="evidence" value="ECO:0007669"/>
    <property type="project" value="TreeGrafter"/>
</dbReference>
<evidence type="ECO:0000313" key="10">
    <source>
        <dbReference type="Proteomes" id="UP000189705"/>
    </source>
</evidence>
<sequence length="333" mass="36396">MLVALLLLQGASQVVAGGSRSRWTYAGPYGKEHWEADFPDCGGTAQSPIDIQTGATWHDPSLLPVLPLGYGSLWDDTFTLHNNGHTVKMSLPPTMTLQGLPWVCTAVQLHLHWGRQGQAGGSEHRLDGEAAPAELHVVHYNSETYANLSQAQHQADGLAVLGILIEAGDTPNPAYDNILRHLDSVQHAGQSISIPAFDVGELLPQRLGHFYRYNGSLTTPPCLQSVLWTVFHQRVRISSAQLQQLQQTLFSTELGSPHPQPLLDNFREPQALNDRLVLASFPVGEIIAIVFGVLVGCLGVGLAAHFVAKRIRTKRRREHDVVFKSSSKRVTVG</sequence>
<dbReference type="InterPro" id="IPR001148">
    <property type="entry name" value="CA_dom"/>
</dbReference>
<dbReference type="AlphaFoldDB" id="A0A3Q0FNF5"/>
<keyword evidence="3" id="KW-0479">Metal-binding</keyword>
<dbReference type="SUPFAM" id="SSF51069">
    <property type="entry name" value="Carbonic anhydrase"/>
    <property type="match status" value="1"/>
</dbReference>
<proteinExistence type="inferred from homology"/>
<keyword evidence="6" id="KW-0456">Lyase</keyword>
<organism evidence="10 11">
    <name type="scientific">Alligator sinensis</name>
    <name type="common">Chinese alligator</name>
    <dbReference type="NCBI Taxonomy" id="38654"/>
    <lineage>
        <taxon>Eukaryota</taxon>
        <taxon>Metazoa</taxon>
        <taxon>Chordata</taxon>
        <taxon>Craniata</taxon>
        <taxon>Vertebrata</taxon>
        <taxon>Euteleostomi</taxon>
        <taxon>Archelosauria</taxon>
        <taxon>Archosauria</taxon>
        <taxon>Crocodylia</taxon>
        <taxon>Alligatoridae</taxon>
        <taxon>Alligatorinae</taxon>
        <taxon>Alligator</taxon>
    </lineage>
</organism>